<reference evidence="1 2" key="1">
    <citation type="journal article" date="2019" name="Nat. Ecol. Evol.">
        <title>Megaphylogeny resolves global patterns of mushroom evolution.</title>
        <authorList>
            <person name="Varga T."/>
            <person name="Krizsan K."/>
            <person name="Foldi C."/>
            <person name="Dima B."/>
            <person name="Sanchez-Garcia M."/>
            <person name="Sanchez-Ramirez S."/>
            <person name="Szollosi G.J."/>
            <person name="Szarkandi J.G."/>
            <person name="Papp V."/>
            <person name="Albert L."/>
            <person name="Andreopoulos W."/>
            <person name="Angelini C."/>
            <person name="Antonin V."/>
            <person name="Barry K.W."/>
            <person name="Bougher N.L."/>
            <person name="Buchanan P."/>
            <person name="Buyck B."/>
            <person name="Bense V."/>
            <person name="Catcheside P."/>
            <person name="Chovatia M."/>
            <person name="Cooper J."/>
            <person name="Damon W."/>
            <person name="Desjardin D."/>
            <person name="Finy P."/>
            <person name="Geml J."/>
            <person name="Haridas S."/>
            <person name="Hughes K."/>
            <person name="Justo A."/>
            <person name="Karasinski D."/>
            <person name="Kautmanova I."/>
            <person name="Kiss B."/>
            <person name="Kocsube S."/>
            <person name="Kotiranta H."/>
            <person name="LaButti K.M."/>
            <person name="Lechner B.E."/>
            <person name="Liimatainen K."/>
            <person name="Lipzen A."/>
            <person name="Lukacs Z."/>
            <person name="Mihaltcheva S."/>
            <person name="Morgado L.N."/>
            <person name="Niskanen T."/>
            <person name="Noordeloos M.E."/>
            <person name="Ohm R.A."/>
            <person name="Ortiz-Santana B."/>
            <person name="Ovrebo C."/>
            <person name="Racz N."/>
            <person name="Riley R."/>
            <person name="Savchenko A."/>
            <person name="Shiryaev A."/>
            <person name="Soop K."/>
            <person name="Spirin V."/>
            <person name="Szebenyi C."/>
            <person name="Tomsovsky M."/>
            <person name="Tulloss R.E."/>
            <person name="Uehling J."/>
            <person name="Grigoriev I.V."/>
            <person name="Vagvolgyi C."/>
            <person name="Papp T."/>
            <person name="Martin F.M."/>
            <person name="Miettinen O."/>
            <person name="Hibbett D.S."/>
            <person name="Nagy L.G."/>
        </authorList>
    </citation>
    <scope>NUCLEOTIDE SEQUENCE [LARGE SCALE GENOMIC DNA]</scope>
    <source>
        <strain evidence="1 2">NL-1719</strain>
    </source>
</reference>
<evidence type="ECO:0000313" key="2">
    <source>
        <dbReference type="Proteomes" id="UP000308600"/>
    </source>
</evidence>
<protein>
    <submittedName>
        <fullName evidence="1">Uncharacterized protein</fullName>
    </submittedName>
</protein>
<name>A0ACD3A6V7_9AGAR</name>
<dbReference type="Proteomes" id="UP000308600">
    <property type="component" value="Unassembled WGS sequence"/>
</dbReference>
<sequence length="753" mass="84867">MSPDSMGNTLPPPTSTPSRKGQTTTGPICNDTPLKHSSHTVEAGHEDVNKLRGFLGQELDCDPWHNGGTNFLTSAFKSVTTTDMIEEFLDQSKTYDAHQKRWHSIPPRPRREEELYKPLLEVMDEILSFSSFDVKNRKIISCDSTQITHHNDGEKVLATSPDFVILGHSGNAFKEQNFPNPPTYAQQCFIEQHNRVKVYSALVTESTIQLLQFDRGGVVYSEKCDFHNSPTTFVRLVLGLASDDEEAGFDTSIYWENGERWLRTLDAQGHSVLYRIIGDEPVFFRRTVAGRGTLCWVVSDPLTGQEYFIKESWRSEERESEIEFLELVKALPGVGQMIAHEEDETKTIASIRGLDDAGETFTNRIWCRVTLENYGGSLDEFSDGLQLLEAFRDILAGILGLWGVGVVHRDITLDNLRFGKKNATIGWRGILIDFDMAIRITRRESLVSTNSRTGTRAFQSINVLQSYVDGNKNKIKGRQVRNMERLMRKFDSYPHDFRDDMESLFYALCWVCLRRNEDGDVWGFLPGFLADWDSSDAEAAARSKREFLNCPLPDLPRCLQKGSAFEFLLESLQEQFRAIVFKKGRGRKVDSENETLEATYPEAEFEMKVFLDLVDEAICRWKNPQEACVQQSESIVASGSATALDSPQDSRDQPTVPPSDEEDDDDDLATFGQQPLAVPGSARLSGGHKRSRSWSGSEGSNDENDRLLDHSVPSNQPPISGLFSAGDLFDSNGDEEDSPLHSRLPNGKRLRRD</sequence>
<gene>
    <name evidence="1" type="ORF">BDN72DRAFT_965347</name>
</gene>
<evidence type="ECO:0000313" key="1">
    <source>
        <dbReference type="EMBL" id="TFK61124.1"/>
    </source>
</evidence>
<accession>A0ACD3A6V7</accession>
<keyword evidence="2" id="KW-1185">Reference proteome</keyword>
<dbReference type="EMBL" id="ML208692">
    <property type="protein sequence ID" value="TFK61124.1"/>
    <property type="molecule type" value="Genomic_DNA"/>
</dbReference>
<organism evidence="1 2">
    <name type="scientific">Pluteus cervinus</name>
    <dbReference type="NCBI Taxonomy" id="181527"/>
    <lineage>
        <taxon>Eukaryota</taxon>
        <taxon>Fungi</taxon>
        <taxon>Dikarya</taxon>
        <taxon>Basidiomycota</taxon>
        <taxon>Agaricomycotina</taxon>
        <taxon>Agaricomycetes</taxon>
        <taxon>Agaricomycetidae</taxon>
        <taxon>Agaricales</taxon>
        <taxon>Pluteineae</taxon>
        <taxon>Pluteaceae</taxon>
        <taxon>Pluteus</taxon>
    </lineage>
</organism>
<proteinExistence type="predicted"/>